<dbReference type="Proteomes" id="UP000008312">
    <property type="component" value="Unassembled WGS sequence"/>
</dbReference>
<organism evidence="1">
    <name type="scientific">Blastocystis hominis</name>
    <dbReference type="NCBI Taxonomy" id="12968"/>
    <lineage>
        <taxon>Eukaryota</taxon>
        <taxon>Sar</taxon>
        <taxon>Stramenopiles</taxon>
        <taxon>Bigyra</taxon>
        <taxon>Opalozoa</taxon>
        <taxon>Opalinata</taxon>
        <taxon>Blastocystidae</taxon>
        <taxon>Blastocystis</taxon>
    </lineage>
</organism>
<protein>
    <submittedName>
        <fullName evidence="1">Uncharacterized protein</fullName>
    </submittedName>
</protein>
<evidence type="ECO:0000313" key="2">
    <source>
        <dbReference type="Proteomes" id="UP000008312"/>
    </source>
</evidence>
<dbReference type="AlphaFoldDB" id="D8M921"/>
<keyword evidence="2" id="KW-1185">Reference proteome</keyword>
<evidence type="ECO:0000313" key="1">
    <source>
        <dbReference type="EMBL" id="CBK24560.2"/>
    </source>
</evidence>
<name>D8M921_BLAHO</name>
<dbReference type="EMBL" id="FN668688">
    <property type="protein sequence ID" value="CBK24560.2"/>
    <property type="molecule type" value="Genomic_DNA"/>
</dbReference>
<dbReference type="InParanoid" id="D8M921"/>
<reference evidence="1" key="1">
    <citation type="submission" date="2010-02" db="EMBL/GenBank/DDBJ databases">
        <title>Sequencing and annotation of the Blastocystis hominis genome.</title>
        <authorList>
            <person name="Wincker P."/>
        </authorList>
    </citation>
    <scope>NUCLEOTIDE SEQUENCE</scope>
    <source>
        <strain evidence="1">Singapore isolate B</strain>
    </source>
</reference>
<gene>
    <name evidence="1" type="ORF">GSBLH_T00004277001</name>
</gene>
<sequence length="69" mass="7369">MAVPIKSLTDAIKHYFTLPSVYFPVTSAACKAGEEAIRSSNNSQADVSHMWDLVFGPEAMGPSLQGAKV</sequence>
<dbReference type="GeneID" id="24921313"/>
<accession>D8M921</accession>
<proteinExistence type="predicted"/>
<dbReference type="RefSeq" id="XP_012898608.1">
    <property type="nucleotide sequence ID" value="XM_013043154.1"/>
</dbReference>
<dbReference type="PROSITE" id="PS51257">
    <property type="entry name" value="PROKAR_LIPOPROTEIN"/>
    <property type="match status" value="1"/>
</dbReference>